<comment type="subunit">
    <text evidence="3">Dimerizes in the presence of ATP but not ADP; ATP-binding is required for double-stranded (ds)DNA-binding. Interacts with DnaA.</text>
</comment>
<dbReference type="PANTHER" id="PTHR13696">
    <property type="entry name" value="P-LOOP CONTAINING NUCLEOSIDE TRIPHOSPHATE HYDROLASE"/>
    <property type="match status" value="1"/>
</dbReference>
<evidence type="ECO:0000256" key="3">
    <source>
        <dbReference type="ARBA" id="ARBA00062323"/>
    </source>
</evidence>
<organism evidence="6 7">
    <name type="scientific">Urinicoccus massiliensis</name>
    <dbReference type="NCBI Taxonomy" id="1723382"/>
    <lineage>
        <taxon>Bacteria</taxon>
        <taxon>Bacillati</taxon>
        <taxon>Bacillota</taxon>
        <taxon>Tissierellia</taxon>
        <taxon>Tissierellales</taxon>
        <taxon>Peptoniphilaceae</taxon>
        <taxon>Urinicoccus</taxon>
    </lineage>
</organism>
<keyword evidence="7" id="KW-1185">Reference proteome</keyword>
<dbReference type="PANTHER" id="PTHR13696:SF52">
    <property type="entry name" value="PARA FAMILY PROTEIN CT_582"/>
    <property type="match status" value="1"/>
</dbReference>
<comment type="catalytic activity">
    <reaction evidence="2">
        <text>ATP + H2O = ADP + phosphate + H(+)</text>
        <dbReference type="Rhea" id="RHEA:13065"/>
        <dbReference type="ChEBI" id="CHEBI:15377"/>
        <dbReference type="ChEBI" id="CHEBI:15378"/>
        <dbReference type="ChEBI" id="CHEBI:30616"/>
        <dbReference type="ChEBI" id="CHEBI:43474"/>
        <dbReference type="ChEBI" id="CHEBI:456216"/>
    </reaction>
</comment>
<dbReference type="Proteomes" id="UP000377798">
    <property type="component" value="Unassembled WGS sequence"/>
</dbReference>
<dbReference type="Gene3D" id="3.40.50.300">
    <property type="entry name" value="P-loop containing nucleotide triphosphate hydrolases"/>
    <property type="match status" value="1"/>
</dbReference>
<dbReference type="InterPro" id="IPR027417">
    <property type="entry name" value="P-loop_NTPase"/>
</dbReference>
<name>A0A8H2MAN4_9FIRM</name>
<reference evidence="6 7" key="1">
    <citation type="submission" date="2019-02" db="EMBL/GenBank/DDBJ databases">
        <authorList>
            <consortium name="Pathogen Informatics"/>
        </authorList>
    </citation>
    <scope>NUCLEOTIDE SEQUENCE [LARGE SCALE GENOMIC DNA]</scope>
    <source>
        <strain evidence="6 7">3012STDY7089603</strain>
    </source>
</reference>
<dbReference type="SUPFAM" id="SSF52540">
    <property type="entry name" value="P-loop containing nucleoside triphosphate hydrolases"/>
    <property type="match status" value="1"/>
</dbReference>
<protein>
    <recommendedName>
        <fullName evidence="4">Sporulation initiation inhibitor protein Soj</fullName>
    </recommendedName>
</protein>
<evidence type="ECO:0000256" key="4">
    <source>
        <dbReference type="ARBA" id="ARBA00071824"/>
    </source>
</evidence>
<dbReference type="AlphaFoldDB" id="A0A8H2MAN4"/>
<evidence type="ECO:0000313" key="7">
    <source>
        <dbReference type="Proteomes" id="UP000377798"/>
    </source>
</evidence>
<evidence type="ECO:0000259" key="5">
    <source>
        <dbReference type="Pfam" id="PF13614"/>
    </source>
</evidence>
<sequence>MNHIMTVFNQKGGVGKTTTVVNLSAALALLGKKVLVIDIDPQANTTSGLGLDKLAEKSIYGVIKGSKKPQEVIQHTKIENLDIIGSHGDVAGLEMDLAIEGNWQYRLKDALENCPGYDYILIDSPPSLGILSLMGLIASKEILLPIQCEYYALEGVGQLFNTIQLVKENYNKDLDLNGVVMTMYDGRTNLSTQVVENVKDYFSTMVYQTTIPRNIKLAEAPSYGQDIFTYAPKSAGAKAYESLAREMVKGEAKK</sequence>
<dbReference type="FunFam" id="3.40.50.300:FF:000285">
    <property type="entry name" value="Sporulation initiation inhibitor Soj"/>
    <property type="match status" value="1"/>
</dbReference>
<accession>A0A8H2MAN4</accession>
<comment type="similarity">
    <text evidence="1">Belongs to the ParA family.</text>
</comment>
<dbReference type="Pfam" id="PF13614">
    <property type="entry name" value="AAA_31"/>
    <property type="match status" value="1"/>
</dbReference>
<evidence type="ECO:0000313" key="6">
    <source>
        <dbReference type="EMBL" id="VFB17355.1"/>
    </source>
</evidence>
<dbReference type="RefSeq" id="WP_131749901.1">
    <property type="nucleotide sequence ID" value="NZ_CAACYI010000001.1"/>
</dbReference>
<evidence type="ECO:0000256" key="1">
    <source>
        <dbReference type="ARBA" id="ARBA00006976"/>
    </source>
</evidence>
<dbReference type="InterPro" id="IPR050678">
    <property type="entry name" value="DNA_Partitioning_ATPase"/>
</dbReference>
<evidence type="ECO:0000256" key="2">
    <source>
        <dbReference type="ARBA" id="ARBA00049360"/>
    </source>
</evidence>
<dbReference type="PRINTS" id="PR00091">
    <property type="entry name" value="NITROGNASEII"/>
</dbReference>
<gene>
    <name evidence="6" type="primary">soj</name>
    <name evidence="6" type="ORF">NCTC13150_01944</name>
</gene>
<dbReference type="EMBL" id="CAACYI010000001">
    <property type="protein sequence ID" value="VFB17355.1"/>
    <property type="molecule type" value="Genomic_DNA"/>
</dbReference>
<dbReference type="CDD" id="cd02042">
    <property type="entry name" value="ParAB_family"/>
    <property type="match status" value="1"/>
</dbReference>
<feature type="domain" description="AAA" evidence="5">
    <location>
        <begin position="3"/>
        <end position="175"/>
    </location>
</feature>
<dbReference type="InterPro" id="IPR025669">
    <property type="entry name" value="AAA_dom"/>
</dbReference>
<proteinExistence type="inferred from homology"/>
<comment type="caution">
    <text evidence="6">The sequence shown here is derived from an EMBL/GenBank/DDBJ whole genome shotgun (WGS) entry which is preliminary data.</text>
</comment>